<evidence type="ECO:0000313" key="3">
    <source>
        <dbReference type="Proteomes" id="UP000587800"/>
    </source>
</evidence>
<sequence>MENCFGLLKQEMYYGVIYASFKQLKQAIED</sequence>
<evidence type="ECO:0000313" key="2">
    <source>
        <dbReference type="EMBL" id="MBC1510368.1"/>
    </source>
</evidence>
<reference evidence="2 3" key="1">
    <citation type="submission" date="2020-03" db="EMBL/GenBank/DDBJ databases">
        <title>Soil Listeria distribution.</title>
        <authorList>
            <person name="Liao J."/>
            <person name="Wiedmann M."/>
        </authorList>
    </citation>
    <scope>NUCLEOTIDE SEQUENCE [LARGE SCALE GENOMIC DNA]</scope>
    <source>
        <strain evidence="2 3">FSL L7-1515</strain>
    </source>
</reference>
<dbReference type="EMBL" id="JAASUB010000012">
    <property type="protein sequence ID" value="MBC1510368.1"/>
    <property type="molecule type" value="Genomic_DNA"/>
</dbReference>
<organism evidence="2 3">
    <name type="scientific">Listeria immobilis</name>
    <dbReference type="NCBI Taxonomy" id="2713502"/>
    <lineage>
        <taxon>Bacteria</taxon>
        <taxon>Bacillati</taxon>
        <taxon>Bacillota</taxon>
        <taxon>Bacilli</taxon>
        <taxon>Bacillales</taxon>
        <taxon>Listeriaceae</taxon>
        <taxon>Listeria</taxon>
    </lineage>
</organism>
<name>A0ABR6SYA4_9LIST</name>
<accession>A0ABR6SYA4</accession>
<keyword evidence="3" id="KW-1185">Reference proteome</keyword>
<dbReference type="Pfam" id="PF13333">
    <property type="entry name" value="rve_2"/>
    <property type="match status" value="1"/>
</dbReference>
<feature type="domain" description="Integrase catalytic" evidence="1">
    <location>
        <begin position="2"/>
        <end position="30"/>
    </location>
</feature>
<proteinExistence type="predicted"/>
<protein>
    <submittedName>
        <fullName evidence="2">IS3 family transposase</fullName>
    </submittedName>
</protein>
<evidence type="ECO:0000259" key="1">
    <source>
        <dbReference type="Pfam" id="PF13333"/>
    </source>
</evidence>
<comment type="caution">
    <text evidence="2">The sequence shown here is derived from an EMBL/GenBank/DDBJ whole genome shotgun (WGS) entry which is preliminary data.</text>
</comment>
<dbReference type="InterPro" id="IPR001584">
    <property type="entry name" value="Integrase_cat-core"/>
</dbReference>
<dbReference type="Proteomes" id="UP000587800">
    <property type="component" value="Unassembled WGS sequence"/>
</dbReference>
<gene>
    <name evidence="2" type="ORF">HCJ59_10785</name>
</gene>